<dbReference type="Gene3D" id="3.40.50.300">
    <property type="entry name" value="P-loop containing nucleotide triphosphate hydrolases"/>
    <property type="match status" value="1"/>
</dbReference>
<dbReference type="InterPro" id="IPR003593">
    <property type="entry name" value="AAA+_ATPase"/>
</dbReference>
<gene>
    <name evidence="6" type="ORF">P378_06640</name>
</gene>
<dbReference type="PROSITE" id="PS50893">
    <property type="entry name" value="ABC_TRANSPORTER_2"/>
    <property type="match status" value="1"/>
</dbReference>
<evidence type="ECO:0000256" key="4">
    <source>
        <dbReference type="ARBA" id="ARBA00022840"/>
    </source>
</evidence>
<keyword evidence="4 6" id="KW-0067">ATP-binding</keyword>
<dbReference type="Proteomes" id="UP000222564">
    <property type="component" value="Unassembled WGS sequence"/>
</dbReference>
<sequence>MIVLDRVSKLHGSKVAVDHVSLHIKPGEFFGLLGPNGAGKTTIIRMITALTAPSAGQITLNGHPVSRNNTAYKAQMGLVPQHINLEPELTVEENLRLHGMLYNMRRDEINRRIDELLEFTELKEEKHAPANTLSGGMKRKVLIARALMHNPRLLLLDEPTVGLDVFSRRRVWDLIKSLHARGITILLTTHYLEEAEHLCSRIGLLKKGRLIMTGSMEQLRDRVGPVVVAFLEDRTRLYFFREQAEALVFASGLTKEFTIRQTSLEDVFVKMTEESVELN</sequence>
<organism evidence="6 7">
    <name type="scientific">Desulforamulus profundi</name>
    <dbReference type="NCBI Taxonomy" id="1383067"/>
    <lineage>
        <taxon>Bacteria</taxon>
        <taxon>Bacillati</taxon>
        <taxon>Bacillota</taxon>
        <taxon>Clostridia</taxon>
        <taxon>Eubacteriales</taxon>
        <taxon>Peptococcaceae</taxon>
        <taxon>Desulforamulus</taxon>
    </lineage>
</organism>
<dbReference type="InterPro" id="IPR027417">
    <property type="entry name" value="P-loop_NTPase"/>
</dbReference>
<evidence type="ECO:0000313" key="6">
    <source>
        <dbReference type="EMBL" id="PHJ38876.1"/>
    </source>
</evidence>
<dbReference type="PROSITE" id="PS00211">
    <property type="entry name" value="ABC_TRANSPORTER_1"/>
    <property type="match status" value="1"/>
</dbReference>
<reference evidence="6 7" key="1">
    <citation type="submission" date="2013-09" db="EMBL/GenBank/DDBJ databases">
        <title>Biodegradation of hydrocarbons in the deep terrestrial subsurface : characterization of a microbial consortium composed of two Desulfotomaculum species originating from a deep geological formation.</title>
        <authorList>
            <person name="Aullo T."/>
            <person name="Berlendis S."/>
            <person name="Lascourreges J.-F."/>
            <person name="Dessort D."/>
            <person name="Saint-Laurent S."/>
            <person name="Schraauwers B."/>
            <person name="Mas J."/>
            <person name="Magot M."/>
            <person name="Ranchou-Peyruse A."/>
        </authorList>
    </citation>
    <scope>NUCLEOTIDE SEQUENCE [LARGE SCALE GENOMIC DNA]</scope>
    <source>
        <strain evidence="6 7">Bs107</strain>
    </source>
</reference>
<dbReference type="InterPro" id="IPR017871">
    <property type="entry name" value="ABC_transporter-like_CS"/>
</dbReference>
<dbReference type="PANTHER" id="PTHR42711">
    <property type="entry name" value="ABC TRANSPORTER ATP-BINDING PROTEIN"/>
    <property type="match status" value="1"/>
</dbReference>
<evidence type="ECO:0000256" key="3">
    <source>
        <dbReference type="ARBA" id="ARBA00022741"/>
    </source>
</evidence>
<evidence type="ECO:0000259" key="5">
    <source>
        <dbReference type="PROSITE" id="PS50893"/>
    </source>
</evidence>
<proteinExistence type="inferred from homology"/>
<keyword evidence="3" id="KW-0547">Nucleotide-binding</keyword>
<dbReference type="PANTHER" id="PTHR42711:SF5">
    <property type="entry name" value="ABC TRANSPORTER ATP-BINDING PROTEIN NATA"/>
    <property type="match status" value="1"/>
</dbReference>
<dbReference type="OrthoDB" id="9804819at2"/>
<dbReference type="InterPro" id="IPR003439">
    <property type="entry name" value="ABC_transporter-like_ATP-bd"/>
</dbReference>
<comment type="similarity">
    <text evidence="1">Belongs to the ABC transporter superfamily.</text>
</comment>
<dbReference type="GO" id="GO:0005524">
    <property type="term" value="F:ATP binding"/>
    <property type="evidence" value="ECO:0007669"/>
    <property type="project" value="UniProtKB-KW"/>
</dbReference>
<evidence type="ECO:0000256" key="2">
    <source>
        <dbReference type="ARBA" id="ARBA00022448"/>
    </source>
</evidence>
<dbReference type="Pfam" id="PF00005">
    <property type="entry name" value="ABC_tran"/>
    <property type="match status" value="1"/>
</dbReference>
<dbReference type="AlphaFoldDB" id="A0A2C6MHH6"/>
<dbReference type="SMART" id="SM00382">
    <property type="entry name" value="AAA"/>
    <property type="match status" value="1"/>
</dbReference>
<keyword evidence="7" id="KW-1185">Reference proteome</keyword>
<evidence type="ECO:0000256" key="1">
    <source>
        <dbReference type="ARBA" id="ARBA00005417"/>
    </source>
</evidence>
<name>A0A2C6MHH6_9FIRM</name>
<dbReference type="RefSeq" id="WP_099082587.1">
    <property type="nucleotide sequence ID" value="NZ_AWQQ01000041.1"/>
</dbReference>
<evidence type="ECO:0000313" key="7">
    <source>
        <dbReference type="Proteomes" id="UP000222564"/>
    </source>
</evidence>
<dbReference type="GO" id="GO:0016887">
    <property type="term" value="F:ATP hydrolysis activity"/>
    <property type="evidence" value="ECO:0007669"/>
    <property type="project" value="InterPro"/>
</dbReference>
<comment type="caution">
    <text evidence="6">The sequence shown here is derived from an EMBL/GenBank/DDBJ whole genome shotgun (WGS) entry which is preliminary data.</text>
</comment>
<accession>A0A2C6MHH6</accession>
<dbReference type="EMBL" id="AWQQ01000041">
    <property type="protein sequence ID" value="PHJ38876.1"/>
    <property type="molecule type" value="Genomic_DNA"/>
</dbReference>
<keyword evidence="2" id="KW-0813">Transport</keyword>
<protein>
    <submittedName>
        <fullName evidence="6">ABC transporter ATP-binding protein</fullName>
    </submittedName>
</protein>
<dbReference type="InterPro" id="IPR050763">
    <property type="entry name" value="ABC_transporter_ATP-binding"/>
</dbReference>
<feature type="domain" description="ABC transporter" evidence="5">
    <location>
        <begin position="2"/>
        <end position="232"/>
    </location>
</feature>
<dbReference type="SUPFAM" id="SSF52540">
    <property type="entry name" value="P-loop containing nucleoside triphosphate hydrolases"/>
    <property type="match status" value="1"/>
</dbReference>